<protein>
    <submittedName>
        <fullName evidence="1">Phosphotransferase family protein</fullName>
    </submittedName>
</protein>
<accession>A0ABT0BBU3</accession>
<sequence>MTQIPFGTASTPAQRDVERVLEQAGLAGPATRFKRLNSGITNLNWIATTPGRTVFVKLYGAKTETFINREASLDASMLAGELGVGPRLLWRFTDPGAEVYEFLEGYRGFTTDDMLDAERVARLVAHYRAMHEAAPISETRTGFQQLDQRLALCRAGNAPLPPDFDELLAQCARARAAIERAGLDLGPCHNDSYIANFMVNDSGDVRIIDWEYAANNDRLWDMANIAFAACDRAAYGDFARAYVGADDPRALARVTLYGGVMGTSWAMWAALQSMASDIAFDFRKYSIWLAANGRAMMREAAWERALDTV</sequence>
<dbReference type="InterPro" id="IPR011009">
    <property type="entry name" value="Kinase-like_dom_sf"/>
</dbReference>
<dbReference type="SUPFAM" id="SSF56112">
    <property type="entry name" value="Protein kinase-like (PK-like)"/>
    <property type="match status" value="1"/>
</dbReference>
<proteinExistence type="predicted"/>
<dbReference type="PANTHER" id="PTHR22603:SF93">
    <property type="entry name" value="RE24176P"/>
    <property type="match status" value="1"/>
</dbReference>
<name>A0ABT0BBU3_9SPHN</name>
<evidence type="ECO:0000313" key="1">
    <source>
        <dbReference type="EMBL" id="MCJ2182522.1"/>
    </source>
</evidence>
<keyword evidence="2" id="KW-1185">Reference proteome</keyword>
<dbReference type="PANTHER" id="PTHR22603">
    <property type="entry name" value="CHOLINE/ETHANOALAMINE KINASE"/>
    <property type="match status" value="1"/>
</dbReference>
<dbReference type="Gene3D" id="3.90.1200.10">
    <property type="match status" value="1"/>
</dbReference>
<dbReference type="EMBL" id="JALHLF010000019">
    <property type="protein sequence ID" value="MCJ2182522.1"/>
    <property type="molecule type" value="Genomic_DNA"/>
</dbReference>
<dbReference type="RefSeq" id="WP_244018538.1">
    <property type="nucleotide sequence ID" value="NZ_JALHLF010000019.1"/>
</dbReference>
<dbReference type="Proteomes" id="UP001162881">
    <property type="component" value="Unassembled WGS sequence"/>
</dbReference>
<evidence type="ECO:0000313" key="2">
    <source>
        <dbReference type="Proteomes" id="UP001162881"/>
    </source>
</evidence>
<dbReference type="Pfam" id="PF01633">
    <property type="entry name" value="Choline_kinase"/>
    <property type="match status" value="1"/>
</dbReference>
<comment type="caution">
    <text evidence="1">The sequence shown here is derived from an EMBL/GenBank/DDBJ whole genome shotgun (WGS) entry which is preliminary data.</text>
</comment>
<reference evidence="1" key="1">
    <citation type="submission" date="2022-03" db="EMBL/GenBank/DDBJ databases">
        <title>Identification of a novel bacterium isolated from mangrove sediments.</title>
        <authorList>
            <person name="Pan X."/>
        </authorList>
    </citation>
    <scope>NUCLEOTIDE SEQUENCE</scope>
    <source>
        <strain evidence="1">B1949</strain>
    </source>
</reference>
<dbReference type="CDD" id="cd05151">
    <property type="entry name" value="ChoK-like"/>
    <property type="match status" value="1"/>
</dbReference>
<organism evidence="1 2">
    <name type="scientific">Novosphingobium organovorum</name>
    <dbReference type="NCBI Taxonomy" id="2930092"/>
    <lineage>
        <taxon>Bacteria</taxon>
        <taxon>Pseudomonadati</taxon>
        <taxon>Pseudomonadota</taxon>
        <taxon>Alphaproteobacteria</taxon>
        <taxon>Sphingomonadales</taxon>
        <taxon>Sphingomonadaceae</taxon>
        <taxon>Novosphingobium</taxon>
    </lineage>
</organism>
<dbReference type="Gene3D" id="3.30.200.20">
    <property type="entry name" value="Phosphorylase Kinase, domain 1"/>
    <property type="match status" value="1"/>
</dbReference>
<gene>
    <name evidence="1" type="ORF">MTR62_07430</name>
</gene>